<dbReference type="OrthoDB" id="5189541at2"/>
<sequence length="159" mass="17222">MQPMSFAVTVTAGDGRWNVRSFRDDFDTPSAAIGALRRLRSETAAFALICVEDEYFVIARLAPGTERVFISDITMAVDDDYATGWAAHAGLEIPAIDPDELDEIDGWADGDFELLADLGITAETLTVLADDPETWPHDALMAIADDLGFADEFAEAAGY</sequence>
<organism evidence="1 2">
    <name type="scientific">Corynebacterium yudongzhengii</name>
    <dbReference type="NCBI Taxonomy" id="2080740"/>
    <lineage>
        <taxon>Bacteria</taxon>
        <taxon>Bacillati</taxon>
        <taxon>Actinomycetota</taxon>
        <taxon>Actinomycetes</taxon>
        <taxon>Mycobacteriales</taxon>
        <taxon>Corynebacteriaceae</taxon>
        <taxon>Corynebacterium</taxon>
    </lineage>
</organism>
<dbReference type="NCBIfam" id="TIGR03941">
    <property type="entry name" value="tRNA_deam_assoc"/>
    <property type="match status" value="1"/>
</dbReference>
<dbReference type="RefSeq" id="WP_108430671.1">
    <property type="nucleotide sequence ID" value="NZ_CP026947.1"/>
</dbReference>
<evidence type="ECO:0000313" key="2">
    <source>
        <dbReference type="Proteomes" id="UP000244989"/>
    </source>
</evidence>
<protein>
    <submittedName>
        <fullName evidence="1">tRNA adenosine deaminase</fullName>
    </submittedName>
</protein>
<reference evidence="2" key="1">
    <citation type="submission" date="2018-04" db="EMBL/GenBank/DDBJ databases">
        <authorList>
            <person name="Liu S."/>
            <person name="Wang Z."/>
            <person name="Li J."/>
        </authorList>
    </citation>
    <scope>NUCLEOTIDE SEQUENCE [LARGE SCALE GENOMIC DNA]</scope>
    <source>
        <strain evidence="2">2189</strain>
    </source>
</reference>
<dbReference type="EMBL" id="QEEZ01000015">
    <property type="protein sequence ID" value="PWC01290.1"/>
    <property type="molecule type" value="Genomic_DNA"/>
</dbReference>
<name>A0A2U1T5K0_9CORY</name>
<evidence type="ECO:0000313" key="1">
    <source>
        <dbReference type="EMBL" id="PWC01290.1"/>
    </source>
</evidence>
<dbReference type="AlphaFoldDB" id="A0A2U1T5K0"/>
<proteinExistence type="predicted"/>
<accession>A0A2U1T5K0</accession>
<keyword evidence="2" id="KW-1185">Reference proteome</keyword>
<dbReference type="InterPro" id="IPR023869">
    <property type="entry name" value="tRNA_Adeno_NH3ase_assoc_put"/>
</dbReference>
<dbReference type="KEGG" id="cyz:C3B44_00710"/>
<dbReference type="Proteomes" id="UP000244989">
    <property type="component" value="Unassembled WGS sequence"/>
</dbReference>
<comment type="caution">
    <text evidence="1">The sequence shown here is derived from an EMBL/GenBank/DDBJ whole genome shotgun (WGS) entry which is preliminary data.</text>
</comment>
<gene>
    <name evidence="1" type="ORF">DF222_08370</name>
</gene>